<protein>
    <submittedName>
        <fullName evidence="1">Uncharacterized protein</fullName>
    </submittedName>
</protein>
<name>A0A9Q0BM59_9MUSC</name>
<dbReference type="AlphaFoldDB" id="A0A9Q0BM59"/>
<comment type="caution">
    <text evidence="1">The sequence shown here is derived from an EMBL/GenBank/DDBJ whole genome shotgun (WGS) entry which is preliminary data.</text>
</comment>
<evidence type="ECO:0000313" key="2">
    <source>
        <dbReference type="Proteomes" id="UP001059596"/>
    </source>
</evidence>
<gene>
    <name evidence="1" type="ORF">M5D96_010688</name>
</gene>
<dbReference type="Proteomes" id="UP001059596">
    <property type="component" value="Unassembled WGS sequence"/>
</dbReference>
<sequence length="80" mass="9138">MNMSQFTQLVNAQQDIHNAAEAFANMDDKKEKLIALFDGFAMETTTVSKKGKDPRICGRNASRICRVHSCFQLLIRYKKL</sequence>
<keyword evidence="2" id="KW-1185">Reference proteome</keyword>
<evidence type="ECO:0000313" key="1">
    <source>
        <dbReference type="EMBL" id="KAI8036529.1"/>
    </source>
</evidence>
<accession>A0A9Q0BM59</accession>
<reference evidence="1" key="1">
    <citation type="journal article" date="2023" name="Genome Biol. Evol.">
        <title>Long-read-based Genome Assembly of Drosophila gunungcola Reveals Fewer Chemosensory Genes in Flower-breeding Species.</title>
        <authorList>
            <person name="Negi A."/>
            <person name="Liao B.Y."/>
            <person name="Yeh S.D."/>
        </authorList>
    </citation>
    <scope>NUCLEOTIDE SEQUENCE</scope>
    <source>
        <strain evidence="1">Sukarami</strain>
    </source>
</reference>
<dbReference type="EMBL" id="JAMKOV010000018">
    <property type="protein sequence ID" value="KAI8036529.1"/>
    <property type="molecule type" value="Genomic_DNA"/>
</dbReference>
<organism evidence="1 2">
    <name type="scientific">Drosophila gunungcola</name>
    <name type="common">fruit fly</name>
    <dbReference type="NCBI Taxonomy" id="103775"/>
    <lineage>
        <taxon>Eukaryota</taxon>
        <taxon>Metazoa</taxon>
        <taxon>Ecdysozoa</taxon>
        <taxon>Arthropoda</taxon>
        <taxon>Hexapoda</taxon>
        <taxon>Insecta</taxon>
        <taxon>Pterygota</taxon>
        <taxon>Neoptera</taxon>
        <taxon>Endopterygota</taxon>
        <taxon>Diptera</taxon>
        <taxon>Brachycera</taxon>
        <taxon>Muscomorpha</taxon>
        <taxon>Ephydroidea</taxon>
        <taxon>Drosophilidae</taxon>
        <taxon>Drosophila</taxon>
        <taxon>Sophophora</taxon>
    </lineage>
</organism>
<proteinExistence type="predicted"/>